<sequence length="122" mass="13865">MIEHSKGAFEVGEESKPGPHHRQGHKSQGYMSPQGHHQMLFYWPHHCKIYRIFLFSIPLTKPYSLNSLTIFTSFTPPVALFRSSLKHDKALVCLINNFISITAILIDYASSIFTARLVAALH</sequence>
<accession>A0AAN9KEY5</accession>
<evidence type="ECO:0000256" key="1">
    <source>
        <dbReference type="SAM" id="MobiDB-lite"/>
    </source>
</evidence>
<reference evidence="2 3" key="1">
    <citation type="submission" date="2024-01" db="EMBL/GenBank/DDBJ databases">
        <title>The genomes of 5 underutilized Papilionoideae crops provide insights into root nodulation and disease resistanc.</title>
        <authorList>
            <person name="Jiang F."/>
        </authorList>
    </citation>
    <scope>NUCLEOTIDE SEQUENCE [LARGE SCALE GENOMIC DNA]</scope>
    <source>
        <strain evidence="2">LVBAO_FW01</strain>
        <tissue evidence="2">Leaves</tissue>
    </source>
</reference>
<keyword evidence="3" id="KW-1185">Reference proteome</keyword>
<dbReference type="Proteomes" id="UP001367508">
    <property type="component" value="Unassembled WGS sequence"/>
</dbReference>
<protein>
    <submittedName>
        <fullName evidence="2">Uncharacterized protein</fullName>
    </submittedName>
</protein>
<comment type="caution">
    <text evidence="2">The sequence shown here is derived from an EMBL/GenBank/DDBJ whole genome shotgun (WGS) entry which is preliminary data.</text>
</comment>
<name>A0AAN9KEY5_CANGL</name>
<dbReference type="EMBL" id="JAYMYQ010000008">
    <property type="protein sequence ID" value="KAK7315161.1"/>
    <property type="molecule type" value="Genomic_DNA"/>
</dbReference>
<organism evidence="2 3">
    <name type="scientific">Canavalia gladiata</name>
    <name type="common">Sword bean</name>
    <name type="synonym">Dolichos gladiatus</name>
    <dbReference type="NCBI Taxonomy" id="3824"/>
    <lineage>
        <taxon>Eukaryota</taxon>
        <taxon>Viridiplantae</taxon>
        <taxon>Streptophyta</taxon>
        <taxon>Embryophyta</taxon>
        <taxon>Tracheophyta</taxon>
        <taxon>Spermatophyta</taxon>
        <taxon>Magnoliopsida</taxon>
        <taxon>eudicotyledons</taxon>
        <taxon>Gunneridae</taxon>
        <taxon>Pentapetalae</taxon>
        <taxon>rosids</taxon>
        <taxon>fabids</taxon>
        <taxon>Fabales</taxon>
        <taxon>Fabaceae</taxon>
        <taxon>Papilionoideae</taxon>
        <taxon>50 kb inversion clade</taxon>
        <taxon>NPAAA clade</taxon>
        <taxon>indigoferoid/millettioid clade</taxon>
        <taxon>Phaseoleae</taxon>
        <taxon>Canavalia</taxon>
    </lineage>
</organism>
<feature type="compositionally biased region" description="Basic and acidic residues" evidence="1">
    <location>
        <begin position="1"/>
        <end position="17"/>
    </location>
</feature>
<evidence type="ECO:0000313" key="2">
    <source>
        <dbReference type="EMBL" id="KAK7315161.1"/>
    </source>
</evidence>
<dbReference type="AlphaFoldDB" id="A0AAN9KEY5"/>
<proteinExistence type="predicted"/>
<evidence type="ECO:0000313" key="3">
    <source>
        <dbReference type="Proteomes" id="UP001367508"/>
    </source>
</evidence>
<gene>
    <name evidence="2" type="ORF">VNO77_33694</name>
</gene>
<feature type="region of interest" description="Disordered" evidence="1">
    <location>
        <begin position="1"/>
        <end position="31"/>
    </location>
</feature>